<evidence type="ECO:0000313" key="1">
    <source>
        <dbReference type="EMBL" id="RXJ56441.1"/>
    </source>
</evidence>
<dbReference type="Pfam" id="PF06035">
    <property type="entry name" value="Peptidase_C93"/>
    <property type="match status" value="1"/>
</dbReference>
<dbReference type="AlphaFoldDB" id="A0A4Q0XP10"/>
<dbReference type="OrthoDB" id="5401788at2"/>
<dbReference type="PANTHER" id="PTHR39327:SF1">
    <property type="entry name" value="BLR5470 PROTEIN"/>
    <property type="match status" value="1"/>
</dbReference>
<dbReference type="InterPro" id="IPR010319">
    <property type="entry name" value="Transglutaminase-like_Cys_pept"/>
</dbReference>
<protein>
    <submittedName>
        <fullName evidence="1">Uncharacterized protein</fullName>
    </submittedName>
</protein>
<dbReference type="Proteomes" id="UP000290657">
    <property type="component" value="Unassembled WGS sequence"/>
</dbReference>
<gene>
    <name evidence="1" type="ORF">CRV04_08470</name>
</gene>
<dbReference type="Gene3D" id="3.10.620.30">
    <property type="match status" value="1"/>
</dbReference>
<reference evidence="1 2" key="1">
    <citation type="submission" date="2017-10" db="EMBL/GenBank/DDBJ databases">
        <title>Genomics of the genus Arcobacter.</title>
        <authorList>
            <person name="Perez-Cataluna A."/>
            <person name="Figueras M.J."/>
        </authorList>
    </citation>
    <scope>NUCLEOTIDE SEQUENCE [LARGE SCALE GENOMIC DNA]</scope>
    <source>
        <strain evidence="1 2">CECT 8987</strain>
    </source>
</reference>
<organism evidence="1 2">
    <name type="scientific">Candidatus Marinarcus aquaticus</name>
    <dbReference type="NCBI Taxonomy" id="2044504"/>
    <lineage>
        <taxon>Bacteria</taxon>
        <taxon>Pseudomonadati</taxon>
        <taxon>Campylobacterota</taxon>
        <taxon>Epsilonproteobacteria</taxon>
        <taxon>Campylobacterales</taxon>
        <taxon>Arcobacteraceae</taxon>
        <taxon>Candidatus Marinarcus</taxon>
    </lineage>
</organism>
<accession>A0A4Q0XP10</accession>
<proteinExistence type="predicted"/>
<dbReference type="RefSeq" id="WP_128996415.1">
    <property type="nucleotide sequence ID" value="NZ_PDKN01000005.1"/>
</dbReference>
<dbReference type="EMBL" id="PDKN01000005">
    <property type="protein sequence ID" value="RXJ56441.1"/>
    <property type="molecule type" value="Genomic_DNA"/>
</dbReference>
<comment type="caution">
    <text evidence="1">The sequence shown here is derived from an EMBL/GenBank/DDBJ whole genome shotgun (WGS) entry which is preliminary data.</text>
</comment>
<evidence type="ECO:0000313" key="2">
    <source>
        <dbReference type="Proteomes" id="UP000290657"/>
    </source>
</evidence>
<sequence>MKLIITLILLCLQIITAKELTLTPKDIQTINNSPQKSFIIKRFQAYERMRDEVKPYPLMKKLAHVNTFFNRILPVQDETKYSSDDYWATRKEFLINGHGDCEDYVIAKYFTLSELGIDKKNLYFSVVQVKGKTTYHMVLLYKQKQTFYVLDNLSFRTLPLSKRVDLKPMVAFNEFESRVLKRNGLGKKAKVNWGKIDKWEELLKRVYINNE</sequence>
<keyword evidence="2" id="KW-1185">Reference proteome</keyword>
<dbReference type="PANTHER" id="PTHR39327">
    <property type="match status" value="1"/>
</dbReference>
<name>A0A4Q0XP10_9BACT</name>